<dbReference type="PANTHER" id="PTHR48111:SF40">
    <property type="entry name" value="PHOSPHATE REGULON TRANSCRIPTIONAL REGULATORY PROTEIN PHOB"/>
    <property type="match status" value="1"/>
</dbReference>
<dbReference type="EMBL" id="UOEP01000202">
    <property type="protein sequence ID" value="VAW23834.1"/>
    <property type="molecule type" value="Genomic_DNA"/>
</dbReference>
<dbReference type="InterPro" id="IPR011006">
    <property type="entry name" value="CheY-like_superfamily"/>
</dbReference>
<gene>
    <name evidence="8" type="ORF">MNBD_BACTEROID01-2394</name>
</gene>
<evidence type="ECO:0000256" key="4">
    <source>
        <dbReference type="ARBA" id="ARBA00023125"/>
    </source>
</evidence>
<dbReference type="Gene3D" id="1.10.10.10">
    <property type="entry name" value="Winged helix-like DNA-binding domain superfamily/Winged helix DNA-binding domain"/>
    <property type="match status" value="1"/>
</dbReference>
<evidence type="ECO:0000256" key="3">
    <source>
        <dbReference type="ARBA" id="ARBA00023015"/>
    </source>
</evidence>
<dbReference type="FunFam" id="3.40.50.2300:FF:000001">
    <property type="entry name" value="DNA-binding response regulator PhoB"/>
    <property type="match status" value="1"/>
</dbReference>
<dbReference type="Pfam" id="PF00072">
    <property type="entry name" value="Response_reg"/>
    <property type="match status" value="1"/>
</dbReference>
<dbReference type="InterPro" id="IPR039420">
    <property type="entry name" value="WalR-like"/>
</dbReference>
<dbReference type="SMART" id="SM00862">
    <property type="entry name" value="Trans_reg_C"/>
    <property type="match status" value="1"/>
</dbReference>
<keyword evidence="3" id="KW-0805">Transcription regulation</keyword>
<organism evidence="8">
    <name type="scientific">hydrothermal vent metagenome</name>
    <dbReference type="NCBI Taxonomy" id="652676"/>
    <lineage>
        <taxon>unclassified sequences</taxon>
        <taxon>metagenomes</taxon>
        <taxon>ecological metagenomes</taxon>
    </lineage>
</organism>
<feature type="domain" description="Response regulatory" evidence="6">
    <location>
        <begin position="7"/>
        <end position="123"/>
    </location>
</feature>
<evidence type="ECO:0000259" key="6">
    <source>
        <dbReference type="PROSITE" id="PS50110"/>
    </source>
</evidence>
<dbReference type="GO" id="GO:0000156">
    <property type="term" value="F:phosphorelay response regulator activity"/>
    <property type="evidence" value="ECO:0007669"/>
    <property type="project" value="TreeGrafter"/>
</dbReference>
<dbReference type="InterPro" id="IPR001789">
    <property type="entry name" value="Sig_transdc_resp-reg_receiver"/>
</dbReference>
<feature type="domain" description="OmpR/PhoB-type" evidence="7">
    <location>
        <begin position="139"/>
        <end position="233"/>
    </location>
</feature>
<dbReference type="FunFam" id="1.10.10.10:FF:000018">
    <property type="entry name" value="DNA-binding response regulator ResD"/>
    <property type="match status" value="1"/>
</dbReference>
<keyword evidence="4" id="KW-0238">DNA-binding</keyword>
<evidence type="ECO:0000256" key="1">
    <source>
        <dbReference type="ARBA" id="ARBA00022553"/>
    </source>
</evidence>
<dbReference type="InterPro" id="IPR001867">
    <property type="entry name" value="OmpR/PhoB-type_DNA-bd"/>
</dbReference>
<dbReference type="PROSITE" id="PS51755">
    <property type="entry name" value="OMPR_PHOB"/>
    <property type="match status" value="1"/>
</dbReference>
<dbReference type="SUPFAM" id="SSF46894">
    <property type="entry name" value="C-terminal effector domain of the bipartite response regulators"/>
    <property type="match status" value="1"/>
</dbReference>
<dbReference type="GO" id="GO:0032993">
    <property type="term" value="C:protein-DNA complex"/>
    <property type="evidence" value="ECO:0007669"/>
    <property type="project" value="TreeGrafter"/>
</dbReference>
<evidence type="ECO:0000256" key="2">
    <source>
        <dbReference type="ARBA" id="ARBA00023012"/>
    </source>
</evidence>
<proteinExistence type="predicted"/>
<accession>A0A3B0UUP8</accession>
<evidence type="ECO:0000313" key="8">
    <source>
        <dbReference type="EMBL" id="VAW23834.1"/>
    </source>
</evidence>
<dbReference type="InterPro" id="IPR036388">
    <property type="entry name" value="WH-like_DNA-bd_sf"/>
</dbReference>
<sequence>MNENKAIILLVDDEVDILEFISYNLEKEGYKVYTATNGVDAIKVAEKQQPNLIILDVMMPEMDGIAACEEMRKNPLLKNTVIAFLTARGEDYSQIAGFEAGADDYITKPIRPKVLVSRVKALLKRTGSGIPEEISEEELNIVVIGNLIIDKERYLIKVDNNEMILPRKEFELLSLLVSKPGKVFTREEIYASVWGENVVVGDRTIDVHIRKLREKIGNGHIKTLKGIGYKFVE</sequence>
<dbReference type="Pfam" id="PF00486">
    <property type="entry name" value="Trans_reg_C"/>
    <property type="match status" value="1"/>
</dbReference>
<dbReference type="InterPro" id="IPR016032">
    <property type="entry name" value="Sig_transdc_resp-reg_C-effctor"/>
</dbReference>
<keyword evidence="5" id="KW-0804">Transcription</keyword>
<evidence type="ECO:0000259" key="7">
    <source>
        <dbReference type="PROSITE" id="PS51755"/>
    </source>
</evidence>
<evidence type="ECO:0000256" key="5">
    <source>
        <dbReference type="ARBA" id="ARBA00023163"/>
    </source>
</evidence>
<dbReference type="Gene3D" id="3.40.50.2300">
    <property type="match status" value="1"/>
</dbReference>
<reference evidence="8" key="1">
    <citation type="submission" date="2018-06" db="EMBL/GenBank/DDBJ databases">
        <authorList>
            <person name="Zhirakovskaya E."/>
        </authorList>
    </citation>
    <scope>NUCLEOTIDE SEQUENCE</scope>
</reference>
<dbReference type="SMART" id="SM00448">
    <property type="entry name" value="REC"/>
    <property type="match status" value="1"/>
</dbReference>
<dbReference type="GO" id="GO:0000976">
    <property type="term" value="F:transcription cis-regulatory region binding"/>
    <property type="evidence" value="ECO:0007669"/>
    <property type="project" value="TreeGrafter"/>
</dbReference>
<dbReference type="PANTHER" id="PTHR48111">
    <property type="entry name" value="REGULATOR OF RPOS"/>
    <property type="match status" value="1"/>
</dbReference>
<dbReference type="AlphaFoldDB" id="A0A3B0UUP8"/>
<dbReference type="GO" id="GO:0005829">
    <property type="term" value="C:cytosol"/>
    <property type="evidence" value="ECO:0007669"/>
    <property type="project" value="TreeGrafter"/>
</dbReference>
<protein>
    <submittedName>
        <fullName evidence="8">Response regulator receiver:Transcriptional regulatory protein, C-terminal</fullName>
    </submittedName>
</protein>
<keyword evidence="1" id="KW-0597">Phosphoprotein</keyword>
<dbReference type="PROSITE" id="PS50110">
    <property type="entry name" value="RESPONSE_REGULATORY"/>
    <property type="match status" value="1"/>
</dbReference>
<dbReference type="CDD" id="cd00383">
    <property type="entry name" value="trans_reg_C"/>
    <property type="match status" value="1"/>
</dbReference>
<name>A0A3B0UUP8_9ZZZZ</name>
<keyword evidence="2" id="KW-0902">Two-component regulatory system</keyword>
<dbReference type="GO" id="GO:0006355">
    <property type="term" value="P:regulation of DNA-templated transcription"/>
    <property type="evidence" value="ECO:0007669"/>
    <property type="project" value="InterPro"/>
</dbReference>
<dbReference type="SUPFAM" id="SSF52172">
    <property type="entry name" value="CheY-like"/>
    <property type="match status" value="1"/>
</dbReference>